<organism evidence="2 3">
    <name type="scientific">Fusarium albosuccineum</name>
    <dbReference type="NCBI Taxonomy" id="1237068"/>
    <lineage>
        <taxon>Eukaryota</taxon>
        <taxon>Fungi</taxon>
        <taxon>Dikarya</taxon>
        <taxon>Ascomycota</taxon>
        <taxon>Pezizomycotina</taxon>
        <taxon>Sordariomycetes</taxon>
        <taxon>Hypocreomycetidae</taxon>
        <taxon>Hypocreales</taxon>
        <taxon>Nectriaceae</taxon>
        <taxon>Fusarium</taxon>
        <taxon>Fusarium decemcellulare species complex</taxon>
    </lineage>
</organism>
<proteinExistence type="predicted"/>
<keyword evidence="1" id="KW-1133">Transmembrane helix</keyword>
<feature type="transmembrane region" description="Helical" evidence="1">
    <location>
        <begin position="166"/>
        <end position="195"/>
    </location>
</feature>
<keyword evidence="1" id="KW-0812">Transmembrane</keyword>
<dbReference type="Proteomes" id="UP000554235">
    <property type="component" value="Unassembled WGS sequence"/>
</dbReference>
<dbReference type="OrthoDB" id="1806at2759"/>
<feature type="transmembrane region" description="Helical" evidence="1">
    <location>
        <begin position="117"/>
        <end position="139"/>
    </location>
</feature>
<accession>A0A8H4PD33</accession>
<feature type="transmembrane region" description="Helical" evidence="1">
    <location>
        <begin position="50"/>
        <end position="71"/>
    </location>
</feature>
<evidence type="ECO:0000313" key="3">
    <source>
        <dbReference type="Proteomes" id="UP000554235"/>
    </source>
</evidence>
<feature type="transmembrane region" description="Helical" evidence="1">
    <location>
        <begin position="77"/>
        <end position="96"/>
    </location>
</feature>
<sequence>MDGNSQALCSPPGRPDIYGVGIRAAVYIQWLGSLIIEYMSEEHLADMRFVSIFSSAAASIALVIGVAHGQLQPLDMYFLLLFGIGFFLFFVPLHAWRLLTKCHPQLDPFLLTSEVHGMFYLFITFTILTAVAAMGAWYYTTFLPRLGRDCRDVVFMFGKVDLQNKAYVVAGSVFYIAILVMIGLYIFMNSCFSWSPPPDARYRRIRKRHLQRLRTMRVLTGVVIFILLVLAIELPISWNRIEGVSEFGTLGQLIPFFLSIGLFLRSWAMYMSGSDEGDQTENETVSTPMRESQSTDEMAGIDQYYQGYDHGYGYEYGYENWPEAPQWPPGVYFSAR</sequence>
<feature type="transmembrane region" description="Helical" evidence="1">
    <location>
        <begin position="244"/>
        <end position="264"/>
    </location>
</feature>
<dbReference type="EMBL" id="JAADYS010000245">
    <property type="protein sequence ID" value="KAF4471149.1"/>
    <property type="molecule type" value="Genomic_DNA"/>
</dbReference>
<keyword evidence="1" id="KW-0472">Membrane</keyword>
<comment type="caution">
    <text evidence="2">The sequence shown here is derived from an EMBL/GenBank/DDBJ whole genome shotgun (WGS) entry which is preliminary data.</text>
</comment>
<name>A0A8H4PD33_9HYPO</name>
<gene>
    <name evidence="2" type="ORF">FALBO_1943</name>
</gene>
<protein>
    <submittedName>
        <fullName evidence="2">Uncharacterized protein</fullName>
    </submittedName>
</protein>
<keyword evidence="3" id="KW-1185">Reference proteome</keyword>
<feature type="transmembrane region" description="Helical" evidence="1">
    <location>
        <begin position="216"/>
        <end position="238"/>
    </location>
</feature>
<dbReference type="AlphaFoldDB" id="A0A8H4PD33"/>
<evidence type="ECO:0000256" key="1">
    <source>
        <dbReference type="SAM" id="Phobius"/>
    </source>
</evidence>
<evidence type="ECO:0000313" key="2">
    <source>
        <dbReference type="EMBL" id="KAF4471149.1"/>
    </source>
</evidence>
<reference evidence="2 3" key="1">
    <citation type="submission" date="2020-01" db="EMBL/GenBank/DDBJ databases">
        <title>Identification and distribution of gene clusters putatively required for synthesis of sphingolipid metabolism inhibitors in phylogenetically diverse species of the filamentous fungus Fusarium.</title>
        <authorList>
            <person name="Kim H.-S."/>
            <person name="Busman M."/>
            <person name="Brown D.W."/>
            <person name="Divon H."/>
            <person name="Uhlig S."/>
            <person name="Proctor R.H."/>
        </authorList>
    </citation>
    <scope>NUCLEOTIDE SEQUENCE [LARGE SCALE GENOMIC DNA]</scope>
    <source>
        <strain evidence="2 3">NRRL 20459</strain>
    </source>
</reference>